<evidence type="ECO:0000256" key="6">
    <source>
        <dbReference type="SAM" id="Phobius"/>
    </source>
</evidence>
<feature type="domain" description="Cytochrome b561 bacterial/Ni-hydrogenase" evidence="7">
    <location>
        <begin position="13"/>
        <end position="173"/>
    </location>
</feature>
<comment type="subcellular location">
    <subcellularLocation>
        <location evidence="1">Cell membrane</location>
        <topology evidence="1">Multi-pass membrane protein</topology>
    </subcellularLocation>
</comment>
<keyword evidence="3 6" id="KW-0812">Transmembrane</keyword>
<protein>
    <submittedName>
        <fullName evidence="8">Formate dehydrogenase subunit gamma</fullName>
    </submittedName>
</protein>
<evidence type="ECO:0000256" key="4">
    <source>
        <dbReference type="ARBA" id="ARBA00022989"/>
    </source>
</evidence>
<gene>
    <name evidence="8" type="ORF">LX13_003640</name>
</gene>
<dbReference type="SUPFAM" id="SSF81342">
    <property type="entry name" value="Transmembrane di-heme cytochromes"/>
    <property type="match status" value="1"/>
</dbReference>
<accession>A0ABT1HIP7</accession>
<sequence>MSSTAPSTSDLPRFGRTARAVHWSVTVLMIICIVTAAFLYVSSLAILVGNRHLIEIVHVYAGFALPVPLILGLASPGYRDDLRRLNRFLPTDWKWLRSRTRRDGTIQVGKFNAGQKLNGALQAGSIVVLFGTGVLMYFPSLVGLSYRSGATFAHDWFALGVGILVLGHIAMALGDAEARRGMRTGSVSEWWAQTEHGAWADEVAAGDSTPDSDASRG</sequence>
<feature type="transmembrane region" description="Helical" evidence="6">
    <location>
        <begin position="21"/>
        <end position="47"/>
    </location>
</feature>
<dbReference type="Proteomes" id="UP001206895">
    <property type="component" value="Unassembled WGS sequence"/>
</dbReference>
<evidence type="ECO:0000256" key="2">
    <source>
        <dbReference type="ARBA" id="ARBA00022475"/>
    </source>
</evidence>
<keyword evidence="5 6" id="KW-0472">Membrane</keyword>
<organism evidence="8 9">
    <name type="scientific">Williamsia maris</name>
    <dbReference type="NCBI Taxonomy" id="72806"/>
    <lineage>
        <taxon>Bacteria</taxon>
        <taxon>Bacillati</taxon>
        <taxon>Actinomycetota</taxon>
        <taxon>Actinomycetes</taxon>
        <taxon>Mycobacteriales</taxon>
        <taxon>Nocardiaceae</taxon>
        <taxon>Williamsia</taxon>
    </lineage>
</organism>
<evidence type="ECO:0000313" key="8">
    <source>
        <dbReference type="EMBL" id="MCP2177812.1"/>
    </source>
</evidence>
<keyword evidence="2" id="KW-1003">Cell membrane</keyword>
<dbReference type="InterPro" id="IPR016174">
    <property type="entry name" value="Di-haem_cyt_TM"/>
</dbReference>
<dbReference type="Pfam" id="PF01292">
    <property type="entry name" value="Ni_hydr_CYTB"/>
    <property type="match status" value="1"/>
</dbReference>
<keyword evidence="9" id="KW-1185">Reference proteome</keyword>
<dbReference type="EMBL" id="JAMTCJ010000003">
    <property type="protein sequence ID" value="MCP2177812.1"/>
    <property type="molecule type" value="Genomic_DNA"/>
</dbReference>
<feature type="transmembrane region" description="Helical" evidence="6">
    <location>
        <begin position="59"/>
        <end position="78"/>
    </location>
</feature>
<proteinExistence type="predicted"/>
<feature type="transmembrane region" description="Helical" evidence="6">
    <location>
        <begin position="120"/>
        <end position="144"/>
    </location>
</feature>
<keyword evidence="4 6" id="KW-1133">Transmembrane helix</keyword>
<evidence type="ECO:0000259" key="7">
    <source>
        <dbReference type="Pfam" id="PF01292"/>
    </source>
</evidence>
<feature type="transmembrane region" description="Helical" evidence="6">
    <location>
        <begin position="156"/>
        <end position="174"/>
    </location>
</feature>
<reference evidence="8 9" key="1">
    <citation type="submission" date="2022-06" db="EMBL/GenBank/DDBJ databases">
        <title>Genomic Encyclopedia of Archaeal and Bacterial Type Strains, Phase II (KMG-II): from individual species to whole genera.</title>
        <authorList>
            <person name="Goeker M."/>
        </authorList>
    </citation>
    <scope>NUCLEOTIDE SEQUENCE [LARGE SCALE GENOMIC DNA]</scope>
    <source>
        <strain evidence="8 9">DSM 44693</strain>
    </source>
</reference>
<evidence type="ECO:0000256" key="5">
    <source>
        <dbReference type="ARBA" id="ARBA00023136"/>
    </source>
</evidence>
<name>A0ABT1HIP7_9NOCA</name>
<dbReference type="RefSeq" id="WP_253662693.1">
    <property type="nucleotide sequence ID" value="NZ_BAAAJQ010000001.1"/>
</dbReference>
<evidence type="ECO:0000256" key="3">
    <source>
        <dbReference type="ARBA" id="ARBA00022692"/>
    </source>
</evidence>
<comment type="caution">
    <text evidence="8">The sequence shown here is derived from an EMBL/GenBank/DDBJ whole genome shotgun (WGS) entry which is preliminary data.</text>
</comment>
<evidence type="ECO:0000256" key="1">
    <source>
        <dbReference type="ARBA" id="ARBA00004651"/>
    </source>
</evidence>
<dbReference type="InterPro" id="IPR011577">
    <property type="entry name" value="Cyt_b561_bac/Ni-Hgenase"/>
</dbReference>
<evidence type="ECO:0000313" key="9">
    <source>
        <dbReference type="Proteomes" id="UP001206895"/>
    </source>
</evidence>
<dbReference type="Gene3D" id="1.20.950.20">
    <property type="entry name" value="Transmembrane di-heme cytochromes, Chain C"/>
    <property type="match status" value="1"/>
</dbReference>